<protein>
    <submittedName>
        <fullName evidence="1">Uncharacterized protein</fullName>
    </submittedName>
</protein>
<keyword evidence="2" id="KW-1185">Reference proteome</keyword>
<organism evidence="1 2">
    <name type="scientific">Chitinasiproducens palmae</name>
    <dbReference type="NCBI Taxonomy" id="1770053"/>
    <lineage>
        <taxon>Bacteria</taxon>
        <taxon>Pseudomonadati</taxon>
        <taxon>Pseudomonadota</taxon>
        <taxon>Betaproteobacteria</taxon>
        <taxon>Burkholderiales</taxon>
        <taxon>Burkholderiaceae</taxon>
        <taxon>Chitinasiproducens</taxon>
    </lineage>
</organism>
<dbReference type="AlphaFoldDB" id="A0A1H2PUI7"/>
<reference evidence="2" key="1">
    <citation type="submission" date="2016-09" db="EMBL/GenBank/DDBJ databases">
        <authorList>
            <person name="Varghese N."/>
            <person name="Submissions S."/>
        </authorList>
    </citation>
    <scope>NUCLEOTIDE SEQUENCE [LARGE SCALE GENOMIC DNA]</scope>
    <source>
        <strain evidence="2">JS23</strain>
    </source>
</reference>
<dbReference type="EMBL" id="FNLO01000013">
    <property type="protein sequence ID" value="SDV50839.1"/>
    <property type="molecule type" value="Genomic_DNA"/>
</dbReference>
<gene>
    <name evidence="1" type="ORF">SAMN05216551_113155</name>
</gene>
<proteinExistence type="predicted"/>
<evidence type="ECO:0000313" key="1">
    <source>
        <dbReference type="EMBL" id="SDV50839.1"/>
    </source>
</evidence>
<dbReference type="Proteomes" id="UP000243719">
    <property type="component" value="Unassembled WGS sequence"/>
</dbReference>
<name>A0A1H2PUI7_9BURK</name>
<sequence>MTAHLADLAQNDTDCIVDDAMCACDNARIGFEEISALLRAVRKGMPGFSHIADVFTLLNVTERLAEKYLSDSCLDRSRFENAMLGQPKAEAA</sequence>
<accession>A0A1H2PUI7</accession>
<evidence type="ECO:0000313" key="2">
    <source>
        <dbReference type="Proteomes" id="UP000243719"/>
    </source>
</evidence>